<dbReference type="Pfam" id="PF13559">
    <property type="entry name" value="DUF4129"/>
    <property type="match status" value="1"/>
</dbReference>
<dbReference type="EMBL" id="CP064791">
    <property type="protein sequence ID" value="QSG14253.1"/>
    <property type="molecule type" value="Genomic_DNA"/>
</dbReference>
<keyword evidence="2" id="KW-0812">Transmembrane</keyword>
<evidence type="ECO:0000313" key="4">
    <source>
        <dbReference type="EMBL" id="QSG14253.1"/>
    </source>
</evidence>
<feature type="region of interest" description="Disordered" evidence="1">
    <location>
        <begin position="34"/>
        <end position="94"/>
    </location>
</feature>
<gene>
    <name evidence="4" type="ORF">HSEST_0708</name>
</gene>
<keyword evidence="2" id="KW-1133">Transmembrane helix</keyword>
<sequence length="349" mass="35254">MGQDLRRAALLTVALGSLLLAASLMPAAGLGSFPSAESDAGGDSGPAASTGTATETATETATLTETATPTETTTPTVTRTETDAPAGDSPDRSDGSGSVFTELFTLFSLLTFGVVGSALAAAGYAGTVLAVSTVAGPAVAERLPFGAGIRSLPTATMATLIGLSGSLSRFFRSVGSGTDALVAGLSGLTGAIGSIGVGLTAVLSRSVSLGSGLSAGVGSLFGSLSNALSSLTRGGATRTTAGTTEAASADARSAVGVDPEPPSEPDEPATVSEAWERMTDRIPVSDKFAKTPAELRDAAIERDWPRDPVERLTAIFREIRYGSSDRTDEHTETALSALAELRSYWEDDQ</sequence>
<feature type="region of interest" description="Disordered" evidence="1">
    <location>
        <begin position="234"/>
        <end position="269"/>
    </location>
</feature>
<accession>A0A897NTY6</accession>
<feature type="compositionally biased region" description="Low complexity" evidence="1">
    <location>
        <begin position="34"/>
        <end position="88"/>
    </location>
</feature>
<reference evidence="4 5" key="1">
    <citation type="submission" date="2020-11" db="EMBL/GenBank/DDBJ databases">
        <title>Carbohydrate-dependent, anaerobic sulfur respiration: A novel catabolism in halophilic archaea.</title>
        <authorList>
            <person name="Sorokin D.Y."/>
            <person name="Messina E."/>
            <person name="Smedile F."/>
            <person name="La Cono V."/>
            <person name="Hallsworth J.E."/>
            <person name="Yakimov M.M."/>
        </authorList>
    </citation>
    <scope>NUCLEOTIDE SEQUENCE [LARGE SCALE GENOMIC DNA]</scope>
    <source>
        <strain evidence="4 5">HSR-Est</strain>
    </source>
</reference>
<dbReference type="Proteomes" id="UP000663292">
    <property type="component" value="Chromosome"/>
</dbReference>
<evidence type="ECO:0000259" key="3">
    <source>
        <dbReference type="Pfam" id="PF13559"/>
    </source>
</evidence>
<keyword evidence="5" id="KW-1185">Reference proteome</keyword>
<organism evidence="4 5">
    <name type="scientific">Halapricum desulfuricans</name>
    <dbReference type="NCBI Taxonomy" id="2841257"/>
    <lineage>
        <taxon>Archaea</taxon>
        <taxon>Methanobacteriati</taxon>
        <taxon>Methanobacteriota</taxon>
        <taxon>Stenosarchaea group</taxon>
        <taxon>Halobacteria</taxon>
        <taxon>Halobacteriales</taxon>
        <taxon>Haloarculaceae</taxon>
        <taxon>Halapricum</taxon>
    </lineage>
</organism>
<dbReference type="RefSeq" id="WP_229122196.1">
    <property type="nucleotide sequence ID" value="NZ_CP064791.1"/>
</dbReference>
<protein>
    <recommendedName>
        <fullName evidence="3">Protein-glutamine gamma-glutamyltransferase-like C-terminal domain-containing protein</fullName>
    </recommendedName>
</protein>
<feature type="compositionally biased region" description="Low complexity" evidence="1">
    <location>
        <begin position="234"/>
        <end position="252"/>
    </location>
</feature>
<evidence type="ECO:0000256" key="2">
    <source>
        <dbReference type="SAM" id="Phobius"/>
    </source>
</evidence>
<dbReference type="GeneID" id="68857348"/>
<keyword evidence="2" id="KW-0472">Membrane</keyword>
<evidence type="ECO:0000256" key="1">
    <source>
        <dbReference type="SAM" id="MobiDB-lite"/>
    </source>
</evidence>
<dbReference type="InterPro" id="IPR025403">
    <property type="entry name" value="TgpA-like_C"/>
</dbReference>
<feature type="transmembrane region" description="Helical" evidence="2">
    <location>
        <begin position="103"/>
        <end position="131"/>
    </location>
</feature>
<name>A0A897NTY6_9EURY</name>
<proteinExistence type="predicted"/>
<evidence type="ECO:0000313" key="5">
    <source>
        <dbReference type="Proteomes" id="UP000663292"/>
    </source>
</evidence>
<dbReference type="AlphaFoldDB" id="A0A897NTY6"/>
<feature type="domain" description="Protein-glutamine gamma-glutamyltransferase-like C-terminal" evidence="3">
    <location>
        <begin position="274"/>
        <end position="338"/>
    </location>
</feature>
<feature type="transmembrane region" description="Helical" evidence="2">
    <location>
        <begin position="183"/>
        <end position="203"/>
    </location>
</feature>